<dbReference type="STRING" id="1107311.Q767_05795"/>
<accession>V6SG09</accession>
<gene>
    <name evidence="2" type="ORF">Q767_05795</name>
</gene>
<protein>
    <submittedName>
        <fullName evidence="2">Uncharacterized protein</fullName>
    </submittedName>
</protein>
<dbReference type="RefSeq" id="WP_023573509.1">
    <property type="nucleotide sequence ID" value="NZ_AVCS01000009.1"/>
</dbReference>
<sequence length="153" mass="17694">MKITTLFLFLITFSVSAQKQKSEFHKAVDSINTIITSNKKVYFIDNKRSGAFVKRIEATKNGAVTFTDSVPETVKTITIGKQTLLPDCCPQKTVRSINLFEIKKWDIHFPYTKLMSKNNTIYGEFYGIREKDLFLLKEQFEKLTALCKKENKH</sequence>
<evidence type="ECO:0000313" key="2">
    <source>
        <dbReference type="EMBL" id="KGO96418.1"/>
    </source>
</evidence>
<dbReference type="AlphaFoldDB" id="V6SG09"/>
<keyword evidence="3" id="KW-1185">Reference proteome</keyword>
<evidence type="ECO:0000256" key="1">
    <source>
        <dbReference type="SAM" id="SignalP"/>
    </source>
</evidence>
<comment type="caution">
    <text evidence="2">The sequence shown here is derived from an EMBL/GenBank/DDBJ whole genome shotgun (WGS) entry which is preliminary data.</text>
</comment>
<dbReference type="Proteomes" id="UP000030149">
    <property type="component" value="Unassembled WGS sequence"/>
</dbReference>
<dbReference type="OrthoDB" id="1362244at2"/>
<dbReference type="EMBL" id="JRLZ01000004">
    <property type="protein sequence ID" value="KGO96418.1"/>
    <property type="molecule type" value="Genomic_DNA"/>
</dbReference>
<dbReference type="PATRIC" id="fig|1107311.3.peg.1481"/>
<evidence type="ECO:0000313" key="3">
    <source>
        <dbReference type="Proteomes" id="UP000030149"/>
    </source>
</evidence>
<organism evidence="2 3">
    <name type="scientific">Flavobacterium enshiense DK69</name>
    <dbReference type="NCBI Taxonomy" id="1107311"/>
    <lineage>
        <taxon>Bacteria</taxon>
        <taxon>Pseudomonadati</taxon>
        <taxon>Bacteroidota</taxon>
        <taxon>Flavobacteriia</taxon>
        <taxon>Flavobacteriales</taxon>
        <taxon>Flavobacteriaceae</taxon>
        <taxon>Flavobacterium</taxon>
    </lineage>
</organism>
<feature type="chain" id="PRO_5004750831" evidence="1">
    <location>
        <begin position="18"/>
        <end position="153"/>
    </location>
</feature>
<reference evidence="2 3" key="2">
    <citation type="journal article" date="2015" name="Stand. Genomic Sci.">
        <title>High quality draft genomic sequence of Flavobacterium enshiense DK69(T) and comparison among Flavobacterium genomes.</title>
        <authorList>
            <person name="Zeng Z."/>
            <person name="Chen C."/>
            <person name="Du H."/>
            <person name="Wang G."/>
            <person name="Li M."/>
        </authorList>
    </citation>
    <scope>NUCLEOTIDE SEQUENCE [LARGE SCALE GENOMIC DNA]</scope>
    <source>
        <strain evidence="2 3">DK69</strain>
    </source>
</reference>
<keyword evidence="1" id="KW-0732">Signal</keyword>
<feature type="signal peptide" evidence="1">
    <location>
        <begin position="1"/>
        <end position="17"/>
    </location>
</feature>
<name>V6SG09_9FLAO</name>
<proteinExistence type="predicted"/>
<reference evidence="3" key="1">
    <citation type="submission" date="2013-09" db="EMBL/GenBank/DDBJ databases">
        <authorList>
            <person name="Zeng Z."/>
            <person name="Chen C."/>
        </authorList>
    </citation>
    <scope>NUCLEOTIDE SEQUENCE [LARGE SCALE GENOMIC DNA]</scope>
    <source>
        <strain evidence="3">DK69</strain>
    </source>
</reference>